<keyword evidence="1" id="KW-1133">Transmembrane helix</keyword>
<gene>
    <name evidence="2" type="ORF">ACHAW5_007849</name>
</gene>
<proteinExistence type="predicted"/>
<protein>
    <submittedName>
        <fullName evidence="2">Uncharacterized protein</fullName>
    </submittedName>
</protein>
<dbReference type="AlphaFoldDB" id="A0ABD3Q8S7"/>
<dbReference type="EMBL" id="JALLAZ020000400">
    <property type="protein sequence ID" value="KAL3796066.1"/>
    <property type="molecule type" value="Genomic_DNA"/>
</dbReference>
<keyword evidence="1" id="KW-0472">Membrane</keyword>
<feature type="transmembrane region" description="Helical" evidence="1">
    <location>
        <begin position="132"/>
        <end position="149"/>
    </location>
</feature>
<evidence type="ECO:0000256" key="1">
    <source>
        <dbReference type="SAM" id="Phobius"/>
    </source>
</evidence>
<dbReference type="Gene3D" id="3.40.50.150">
    <property type="entry name" value="Vaccinia Virus protein VP39"/>
    <property type="match status" value="1"/>
</dbReference>
<reference evidence="2 3" key="1">
    <citation type="submission" date="2024-10" db="EMBL/GenBank/DDBJ databases">
        <title>Updated reference genomes for cyclostephanoid diatoms.</title>
        <authorList>
            <person name="Roberts W.R."/>
            <person name="Alverson A.J."/>
        </authorList>
    </citation>
    <scope>NUCLEOTIDE SEQUENCE [LARGE SCALE GENOMIC DNA]</scope>
    <source>
        <strain evidence="2 3">AJA276-08</strain>
    </source>
</reference>
<organism evidence="2 3">
    <name type="scientific">Stephanodiscus triporus</name>
    <dbReference type="NCBI Taxonomy" id="2934178"/>
    <lineage>
        <taxon>Eukaryota</taxon>
        <taxon>Sar</taxon>
        <taxon>Stramenopiles</taxon>
        <taxon>Ochrophyta</taxon>
        <taxon>Bacillariophyta</taxon>
        <taxon>Coscinodiscophyceae</taxon>
        <taxon>Thalassiosirophycidae</taxon>
        <taxon>Stephanodiscales</taxon>
        <taxon>Stephanodiscaceae</taxon>
        <taxon>Stephanodiscus</taxon>
    </lineage>
</organism>
<dbReference type="Proteomes" id="UP001530315">
    <property type="component" value="Unassembled WGS sequence"/>
</dbReference>
<name>A0ABD3Q8S7_9STRA</name>
<dbReference type="InterPro" id="IPR029063">
    <property type="entry name" value="SAM-dependent_MTases_sf"/>
</dbReference>
<sequence length="183" mass="21099">MTLGAGRYTTYLRYQFGEKKGGGEDNAKEGHNNGLDYCRVKGYDDASSSYLLSLYLSDYHLVRHDLQFLEVTRTLADQLARVGTCGFDVAVNFTMANAYEHGMMHDGDWQHVMWCKVLDKLEEFYLLKRHHYCLLVGLMASVISIWAMTTATDVSRWHQHATTMADLKLASHCVPWEWNHPWE</sequence>
<comment type="caution">
    <text evidence="2">The sequence shown here is derived from an EMBL/GenBank/DDBJ whole genome shotgun (WGS) entry which is preliminary data.</text>
</comment>
<evidence type="ECO:0000313" key="3">
    <source>
        <dbReference type="Proteomes" id="UP001530315"/>
    </source>
</evidence>
<keyword evidence="3" id="KW-1185">Reference proteome</keyword>
<keyword evidence="1" id="KW-0812">Transmembrane</keyword>
<accession>A0ABD3Q8S7</accession>
<evidence type="ECO:0000313" key="2">
    <source>
        <dbReference type="EMBL" id="KAL3796066.1"/>
    </source>
</evidence>